<dbReference type="EMBL" id="JAGQFT020000014">
    <property type="protein sequence ID" value="MBS7458754.1"/>
    <property type="molecule type" value="Genomic_DNA"/>
</dbReference>
<comment type="caution">
    <text evidence="2">The sequence shown here is derived from an EMBL/GenBank/DDBJ whole genome shotgun (WGS) entry which is preliminary data.</text>
</comment>
<dbReference type="AlphaFoldDB" id="A0A8J8AYB2"/>
<keyword evidence="1" id="KW-0732">Signal</keyword>
<protein>
    <recommendedName>
        <fullName evidence="5">DUF4156 domain-containing protein</fullName>
    </recommendedName>
</protein>
<dbReference type="PROSITE" id="PS51257">
    <property type="entry name" value="PROKAR_LIPOPROTEIN"/>
    <property type="match status" value="1"/>
</dbReference>
<dbReference type="RefSeq" id="WP_211926450.1">
    <property type="nucleotide sequence ID" value="NZ_JAGQFT020000014.1"/>
</dbReference>
<proteinExistence type="predicted"/>
<evidence type="ECO:0008006" key="5">
    <source>
        <dbReference type="Google" id="ProtNLM"/>
    </source>
</evidence>
<sequence>MTRLRLLAAAALVALLAACSTSHTLVGQPRAPIDPGQVRVYFQAPSEYEEIALLETSSSAFTAQGRNDAVIDKLRREAASLGANGVLFQGSGSESGGSRVGVSGFSFGGHGGIGLGIGGSPSKRYGYGVAVWVPPGAAAAADQSPPPMPPLD</sequence>
<organism evidence="2">
    <name type="scientific">Coralloluteibacterium stylophorae</name>
    <dbReference type="NCBI Taxonomy" id="1776034"/>
    <lineage>
        <taxon>Bacteria</taxon>
        <taxon>Pseudomonadati</taxon>
        <taxon>Pseudomonadota</taxon>
        <taxon>Gammaproteobacteria</taxon>
        <taxon>Lysobacterales</taxon>
        <taxon>Lysobacteraceae</taxon>
        <taxon>Coralloluteibacterium</taxon>
    </lineage>
</organism>
<reference evidence="2" key="2">
    <citation type="submission" date="2021-04" db="EMBL/GenBank/DDBJ databases">
        <authorList>
            <person name="Karlyshev A.V."/>
        </authorList>
    </citation>
    <scope>NUCLEOTIDE SEQUENCE</scope>
    <source>
        <strain evidence="2">LMG 29479</strain>
    </source>
</reference>
<dbReference type="EMBL" id="JAGQFT010000056">
    <property type="protein sequence ID" value="MBR0562509.1"/>
    <property type="molecule type" value="Genomic_DNA"/>
</dbReference>
<reference evidence="3 4" key="1">
    <citation type="journal article" date="2021" name="Microbiol. Resour. Announc.">
        <title>Draft Genome Sequence of Coralloluteibacterium stylophorae LMG 29479T.</title>
        <authorList>
            <person name="Karlyshev A.V."/>
            <person name="Kudryashova E.B."/>
            <person name="Ariskina E.V."/>
            <person name="Conroy A.P."/>
            <person name="Abidueva E.Y."/>
        </authorList>
    </citation>
    <scope>NUCLEOTIDE SEQUENCE [LARGE SCALE GENOMIC DNA]</scope>
    <source>
        <strain evidence="3 4">LMG 29479</strain>
    </source>
</reference>
<accession>A0A8J8AYB2</accession>
<evidence type="ECO:0000313" key="2">
    <source>
        <dbReference type="EMBL" id="MBR0562509.1"/>
    </source>
</evidence>
<feature type="signal peptide" evidence="1">
    <location>
        <begin position="1"/>
        <end position="24"/>
    </location>
</feature>
<keyword evidence="4" id="KW-1185">Reference proteome</keyword>
<gene>
    <name evidence="3" type="ORF">KB893_016555</name>
    <name evidence="2" type="ORF">KB893_08275</name>
</gene>
<name>A0A8J8AYB2_9GAMM</name>
<evidence type="ECO:0000256" key="1">
    <source>
        <dbReference type="SAM" id="SignalP"/>
    </source>
</evidence>
<evidence type="ECO:0000313" key="4">
    <source>
        <dbReference type="Proteomes" id="UP000675747"/>
    </source>
</evidence>
<feature type="chain" id="PRO_5042774392" description="DUF4156 domain-containing protein" evidence="1">
    <location>
        <begin position="25"/>
        <end position="152"/>
    </location>
</feature>
<dbReference type="Proteomes" id="UP000675747">
    <property type="component" value="Unassembled WGS sequence"/>
</dbReference>
<evidence type="ECO:0000313" key="3">
    <source>
        <dbReference type="EMBL" id="MBS7458754.1"/>
    </source>
</evidence>